<reference evidence="2" key="1">
    <citation type="submission" date="2024-05" db="EMBL/GenBank/DDBJ databases">
        <title>Draft genome assemblies of 36 bacteria isolated from hibernating arctic ground squirrels.</title>
        <authorList>
            <person name="McKee H."/>
            <person name="Mullen L."/>
            <person name="Drown D.M."/>
            <person name="Duddleston K.N."/>
        </authorList>
    </citation>
    <scope>NUCLEOTIDE SEQUENCE</scope>
    <source>
        <strain evidence="2">AN1007</strain>
    </source>
</reference>
<gene>
    <name evidence="2" type="ORF">ABXS70_02095</name>
</gene>
<dbReference type="SUPFAM" id="SSF54593">
    <property type="entry name" value="Glyoxalase/Bleomycin resistance protein/Dihydroxybiphenyl dioxygenase"/>
    <property type="match status" value="1"/>
</dbReference>
<dbReference type="InterPro" id="IPR029068">
    <property type="entry name" value="Glyas_Bleomycin-R_OHBP_Dase"/>
</dbReference>
<proteinExistence type="predicted"/>
<dbReference type="InterPro" id="IPR053863">
    <property type="entry name" value="Glyoxy/Ble-like_N"/>
</dbReference>
<dbReference type="AlphaFoldDB" id="A0AAU8NBB4"/>
<dbReference type="PANTHER" id="PTHR36503:SF2">
    <property type="entry name" value="BLR2408 PROTEIN"/>
    <property type="match status" value="1"/>
</dbReference>
<feature type="domain" description="Glyoxalase/Bleomycin resistance-like N-terminal" evidence="1">
    <location>
        <begin position="5"/>
        <end position="40"/>
    </location>
</feature>
<organism evidence="2">
    <name type="scientific">Paenibacillus sp. AN1007</name>
    <dbReference type="NCBI Taxonomy" id="3151385"/>
    <lineage>
        <taxon>Bacteria</taxon>
        <taxon>Bacillati</taxon>
        <taxon>Bacillota</taxon>
        <taxon>Bacilli</taxon>
        <taxon>Bacillales</taxon>
        <taxon>Paenibacillaceae</taxon>
        <taxon>Paenibacillus</taxon>
    </lineage>
</organism>
<name>A0AAU8NBB4_9BACL</name>
<evidence type="ECO:0000259" key="1">
    <source>
        <dbReference type="Pfam" id="PF22677"/>
    </source>
</evidence>
<sequence>MSQDIWFNLPVKDVERAAAFFDAIGFQAMNVGSERAMISIGQTTIMLFPIETFERFTGTTAADTSHSAEVIISIGAKSREEVDSFIQNVERAGGSVFGKPSETEGWMYGAGFADLDGHRWNLLYMDESKMPKRQ</sequence>
<dbReference type="Gene3D" id="3.10.180.10">
    <property type="entry name" value="2,3-Dihydroxybiphenyl 1,2-Dioxygenase, domain 1"/>
    <property type="match status" value="1"/>
</dbReference>
<evidence type="ECO:0000313" key="2">
    <source>
        <dbReference type="EMBL" id="XCP95548.1"/>
    </source>
</evidence>
<protein>
    <submittedName>
        <fullName evidence="2">VOC family protein</fullName>
    </submittedName>
</protein>
<dbReference type="RefSeq" id="WP_342552693.1">
    <property type="nucleotide sequence ID" value="NZ_CP159992.1"/>
</dbReference>
<dbReference type="Pfam" id="PF22677">
    <property type="entry name" value="Ble-like_N"/>
    <property type="match status" value="1"/>
</dbReference>
<dbReference type="EMBL" id="CP159992">
    <property type="protein sequence ID" value="XCP95548.1"/>
    <property type="molecule type" value="Genomic_DNA"/>
</dbReference>
<dbReference type="PANTHER" id="PTHR36503">
    <property type="entry name" value="BLR2520 PROTEIN"/>
    <property type="match status" value="1"/>
</dbReference>
<accession>A0AAU8NBB4</accession>